<dbReference type="InterPro" id="IPR016039">
    <property type="entry name" value="Thiolase-like"/>
</dbReference>
<accession>A0ABU7Q9Z4</accession>
<dbReference type="EMBL" id="JAZBJO010000032">
    <property type="protein sequence ID" value="MEE4597184.1"/>
    <property type="molecule type" value="Genomic_DNA"/>
</dbReference>
<feature type="domain" description="Ketosynthase family 3 (KS3)" evidence="3">
    <location>
        <begin position="1"/>
        <end position="170"/>
    </location>
</feature>
<dbReference type="PANTHER" id="PTHR43775">
    <property type="entry name" value="FATTY ACID SYNTHASE"/>
    <property type="match status" value="1"/>
</dbReference>
<dbReference type="InterPro" id="IPR050091">
    <property type="entry name" value="PKS_NRPS_Biosynth_Enz"/>
</dbReference>
<dbReference type="Pfam" id="PF02801">
    <property type="entry name" value="Ketoacyl-synt_C"/>
    <property type="match status" value="1"/>
</dbReference>
<keyword evidence="1" id="KW-0596">Phosphopantetheine</keyword>
<evidence type="ECO:0000256" key="1">
    <source>
        <dbReference type="ARBA" id="ARBA00022450"/>
    </source>
</evidence>
<name>A0ABU7Q9Z4_9ACTN</name>
<dbReference type="CDD" id="cd00833">
    <property type="entry name" value="PKS"/>
    <property type="match status" value="1"/>
</dbReference>
<comment type="caution">
    <text evidence="4">The sequence shown here is derived from an EMBL/GenBank/DDBJ whole genome shotgun (WGS) entry which is preliminary data.</text>
</comment>
<evidence type="ECO:0000256" key="2">
    <source>
        <dbReference type="ARBA" id="ARBA00022553"/>
    </source>
</evidence>
<reference evidence="4 5" key="1">
    <citation type="submission" date="2023-11" db="EMBL/GenBank/DDBJ databases">
        <title>30 novel species of actinomycetes from the DSMZ collection.</title>
        <authorList>
            <person name="Nouioui I."/>
        </authorList>
    </citation>
    <scope>NUCLEOTIDE SEQUENCE [LARGE SCALE GENOMIC DNA]</scope>
    <source>
        <strain evidence="4 5">DSM 41524</strain>
    </source>
</reference>
<gene>
    <name evidence="4" type="ORF">V2J94_35745</name>
</gene>
<keyword evidence="2" id="KW-0597">Phosphoprotein</keyword>
<evidence type="ECO:0000313" key="4">
    <source>
        <dbReference type="EMBL" id="MEE4597184.1"/>
    </source>
</evidence>
<dbReference type="PANTHER" id="PTHR43775:SF37">
    <property type="entry name" value="SI:DKEY-61P9.11"/>
    <property type="match status" value="1"/>
</dbReference>
<evidence type="ECO:0000313" key="5">
    <source>
        <dbReference type="Proteomes" id="UP001354709"/>
    </source>
</evidence>
<evidence type="ECO:0000259" key="3">
    <source>
        <dbReference type="PROSITE" id="PS52004"/>
    </source>
</evidence>
<dbReference type="Proteomes" id="UP001354709">
    <property type="component" value="Unassembled WGS sequence"/>
</dbReference>
<sequence>MSRALADGNDTWAVVKGSAVNQDGRSSGLTAPNGVAQQEVLREAIQRSGVRPDHIGHVEAHGTGTPLGDPVEMDAIREVIGAPRTDGSRTAVTSVKTNTGHLEAAGGAGLIKAALSLRHQALPAHLHLHVLNPRINPQQPFRTMPGSAREVSDVFDHLTVGPAAFFFCERSTLYRDTIRQRKGHTGIYFQSRTG</sequence>
<organism evidence="4 5">
    <name type="scientific">Streptomyces asiaticus subsp. ignotus</name>
    <dbReference type="NCBI Taxonomy" id="3098222"/>
    <lineage>
        <taxon>Bacteria</taxon>
        <taxon>Bacillati</taxon>
        <taxon>Actinomycetota</taxon>
        <taxon>Actinomycetes</taxon>
        <taxon>Kitasatosporales</taxon>
        <taxon>Streptomycetaceae</taxon>
        <taxon>Streptomyces</taxon>
        <taxon>Streptomyces violaceusniger group</taxon>
    </lineage>
</organism>
<dbReference type="PROSITE" id="PS52004">
    <property type="entry name" value="KS3_2"/>
    <property type="match status" value="1"/>
</dbReference>
<dbReference type="Gene3D" id="3.40.47.10">
    <property type="match status" value="1"/>
</dbReference>
<dbReference type="SMART" id="SM00825">
    <property type="entry name" value="PKS_KS"/>
    <property type="match status" value="1"/>
</dbReference>
<dbReference type="InterPro" id="IPR020841">
    <property type="entry name" value="PKS_Beta-ketoAc_synthase_dom"/>
</dbReference>
<dbReference type="InterPro" id="IPR014031">
    <property type="entry name" value="Ketoacyl_synth_C"/>
</dbReference>
<dbReference type="SUPFAM" id="SSF53901">
    <property type="entry name" value="Thiolase-like"/>
    <property type="match status" value="1"/>
</dbReference>
<proteinExistence type="predicted"/>
<keyword evidence="5" id="KW-1185">Reference proteome</keyword>
<protein>
    <submittedName>
        <fullName evidence="4">Polyketide synthase</fullName>
    </submittedName>
</protein>